<name>A0A0G4N4K7_VERLO</name>
<evidence type="ECO:0000256" key="1">
    <source>
        <dbReference type="ARBA" id="ARBA00023002"/>
    </source>
</evidence>
<evidence type="ECO:0000313" key="3">
    <source>
        <dbReference type="EMBL" id="CRK41546.1"/>
    </source>
</evidence>
<dbReference type="AlphaFoldDB" id="A0A0G4N4K7"/>
<keyword evidence="4" id="KW-1185">Reference proteome</keyword>
<evidence type="ECO:0000313" key="2">
    <source>
        <dbReference type="EMBL" id="CRK20101.1"/>
    </source>
</evidence>
<dbReference type="STRING" id="100787.A0A0G4N4K7"/>
<dbReference type="Proteomes" id="UP000045706">
    <property type="component" value="Unassembled WGS sequence"/>
</dbReference>
<protein>
    <submittedName>
        <fullName evidence="3">Uncharacterized protein</fullName>
    </submittedName>
</protein>
<keyword evidence="1" id="KW-0560">Oxidoreductase</keyword>
<organism evidence="3 5">
    <name type="scientific">Verticillium longisporum</name>
    <name type="common">Verticillium dahliae var. longisporum</name>
    <dbReference type="NCBI Taxonomy" id="100787"/>
    <lineage>
        <taxon>Eukaryota</taxon>
        <taxon>Fungi</taxon>
        <taxon>Dikarya</taxon>
        <taxon>Ascomycota</taxon>
        <taxon>Pezizomycotina</taxon>
        <taxon>Sordariomycetes</taxon>
        <taxon>Hypocreomycetidae</taxon>
        <taxon>Glomerellales</taxon>
        <taxon>Plectosphaerellaceae</taxon>
        <taxon>Verticillium</taxon>
    </lineage>
</organism>
<dbReference type="PANTHER" id="PTHR43157">
    <property type="entry name" value="PHOSPHATIDYLINOSITOL-GLYCAN BIOSYNTHESIS CLASS F PROTEIN-RELATED"/>
    <property type="match status" value="1"/>
</dbReference>
<reference evidence="4 5" key="1">
    <citation type="submission" date="2015-05" db="EMBL/GenBank/DDBJ databases">
        <authorList>
            <person name="Fogelqvist Johan"/>
        </authorList>
    </citation>
    <scope>NUCLEOTIDE SEQUENCE [LARGE SCALE GENOMIC DNA]</scope>
    <source>
        <strain evidence="2">VL1</strain>
        <strain evidence="3">VL2</strain>
    </source>
</reference>
<dbReference type="EMBL" id="CVQI01032530">
    <property type="protein sequence ID" value="CRK41546.1"/>
    <property type="molecule type" value="Genomic_DNA"/>
</dbReference>
<sequence length="328" mass="35662">MGFLQSQLLTTLPYPTESHEGKTIVITGSNVGLGKEAARHFARLGASRLILAVRSQEKGTAAKEDIESTTRCDTKAIQVWNLDMSSYASVKAFAARVEAELDRVDMFCANAGIATSEYEPAEGNEKTITINVISTFLLAALVMPKLKATAQAFGTRPTLTITASEVHAWTDLPQRSAEDGQIYNTLNKNAREAKAVDDYYPISKLLEVFGVRSIAEQSPAATFPVTVNCVNPGLCHSELSRNTASWAAVRFSLFKWLLARTTEAGSRTIVHAASQGADTHGQYMSDAQISQPGSFVLSDEGKNTQDRVWCELLGRLEVIQPGVTKNFL</sequence>
<dbReference type="Proteomes" id="UP000044602">
    <property type="component" value="Unassembled WGS sequence"/>
</dbReference>
<dbReference type="EMBL" id="CVQH01011114">
    <property type="protein sequence ID" value="CRK20101.1"/>
    <property type="molecule type" value="Genomic_DNA"/>
</dbReference>
<dbReference type="Pfam" id="PF00106">
    <property type="entry name" value="adh_short"/>
    <property type="match status" value="1"/>
</dbReference>
<dbReference type="Gene3D" id="3.40.50.720">
    <property type="entry name" value="NAD(P)-binding Rossmann-like Domain"/>
    <property type="match status" value="1"/>
</dbReference>
<dbReference type="GO" id="GO:0016491">
    <property type="term" value="F:oxidoreductase activity"/>
    <property type="evidence" value="ECO:0007669"/>
    <property type="project" value="UniProtKB-KW"/>
</dbReference>
<dbReference type="InterPro" id="IPR036291">
    <property type="entry name" value="NAD(P)-bd_dom_sf"/>
</dbReference>
<dbReference type="PANTHER" id="PTHR43157:SF31">
    <property type="entry name" value="PHOSPHATIDYLINOSITOL-GLYCAN BIOSYNTHESIS CLASS F PROTEIN"/>
    <property type="match status" value="1"/>
</dbReference>
<dbReference type="PRINTS" id="PR00081">
    <property type="entry name" value="GDHRDH"/>
</dbReference>
<evidence type="ECO:0000313" key="5">
    <source>
        <dbReference type="Proteomes" id="UP000045706"/>
    </source>
</evidence>
<gene>
    <name evidence="2" type="ORF">BN1708_012747</name>
    <name evidence="3" type="ORF">BN1723_015932</name>
</gene>
<dbReference type="SUPFAM" id="SSF51735">
    <property type="entry name" value="NAD(P)-binding Rossmann-fold domains"/>
    <property type="match status" value="1"/>
</dbReference>
<proteinExistence type="predicted"/>
<dbReference type="InterPro" id="IPR002347">
    <property type="entry name" value="SDR_fam"/>
</dbReference>
<evidence type="ECO:0000313" key="4">
    <source>
        <dbReference type="Proteomes" id="UP000044602"/>
    </source>
</evidence>
<accession>A0A0G4N4K7</accession>